<evidence type="ECO:0000256" key="1">
    <source>
        <dbReference type="SAM" id="Phobius"/>
    </source>
</evidence>
<dbReference type="OrthoDB" id="10249433at2759"/>
<keyword evidence="3" id="KW-1185">Reference proteome</keyword>
<dbReference type="Proteomes" id="UP000187209">
    <property type="component" value="Unassembled WGS sequence"/>
</dbReference>
<dbReference type="GO" id="GO:0016020">
    <property type="term" value="C:membrane"/>
    <property type="evidence" value="ECO:0007669"/>
    <property type="project" value="TreeGrafter"/>
</dbReference>
<dbReference type="AlphaFoldDB" id="A0A1R2CKV4"/>
<evidence type="ECO:0000313" key="3">
    <source>
        <dbReference type="Proteomes" id="UP000187209"/>
    </source>
</evidence>
<proteinExistence type="predicted"/>
<dbReference type="Gene3D" id="3.40.50.1820">
    <property type="entry name" value="alpha/beta hydrolase"/>
    <property type="match status" value="1"/>
</dbReference>
<keyword evidence="1" id="KW-1133">Transmembrane helix</keyword>
<keyword evidence="1" id="KW-0472">Membrane</keyword>
<comment type="caution">
    <text evidence="2">The sequence shown here is derived from an EMBL/GenBank/DDBJ whole genome shotgun (WGS) entry which is preliminary data.</text>
</comment>
<dbReference type="PANTHER" id="PTHR12277">
    <property type="entry name" value="ALPHA/BETA HYDROLASE DOMAIN-CONTAINING PROTEIN"/>
    <property type="match status" value="1"/>
</dbReference>
<gene>
    <name evidence="2" type="ORF">SteCoe_8220</name>
</gene>
<accession>A0A1R2CKV4</accession>
<feature type="transmembrane region" description="Helical" evidence="1">
    <location>
        <begin position="44"/>
        <end position="71"/>
    </location>
</feature>
<sequence length="708" mass="81442">MEEPSGKKVKALITLLILLILGLFFLILYLFYLISQLITIPGSIFIFFLCFYNLSKLILQLSVFPGSFWLWKRSIESHFCREMSLQLLQKIQDLRICLEILLDKCSDCEKVEFFERALEATTYAKRMISTIIETYEIEQQNNSITKHGLSLFILLKEFQDSLQSSRICYINKSSTIWDFIDEAVEDKDWQSLVSEEYPNNISISKAHSICLSLESRLLESCGNVNFYNKIKRWLFDSTLGTYDQMRLELQSRYECELISLEVGNIILDCMYVTNSESQDSATMIMCNPNAGLYEFAYYQSEWLEYYIASGINVFLWNYRGYGRSKGKPDPETMKKDGECVVEFLRTNKNVKILGVHGESLGGIVAAHIARKCEVDFLFVDRSFDKLSEVVQYSFGKWAKVMMKIVKKWETEASFDYLYVNCYKILSADPHDNMINDLASMKSGVAIKLIETRGLEISEGIKPAQIDILKYHHILSQLDSMTMLKAVSILMDLIIRYIKNDLDRNCGLFDVTSTGNYQPLGKELENNEDESVNQLLFKIFNILDNLDAGGKPLSTVPMNKNKDLSLKIWLMVLDIWGSFLPIEPSEINLTRSRALEKLVESVKELKQSFEDNEYSSNPIIVDICREVKNLEKCLSKIVVYLRNQVANGERISGDLSSDREEICTFRHHFEYDKAGYLIPLSCGHSGRFSQPELTLLETHLARIGFVKVA</sequence>
<dbReference type="InterPro" id="IPR008536">
    <property type="entry name" value="DUF818"/>
</dbReference>
<feature type="transmembrane region" description="Helical" evidence="1">
    <location>
        <begin position="12"/>
        <end position="32"/>
    </location>
</feature>
<organism evidence="2 3">
    <name type="scientific">Stentor coeruleus</name>
    <dbReference type="NCBI Taxonomy" id="5963"/>
    <lineage>
        <taxon>Eukaryota</taxon>
        <taxon>Sar</taxon>
        <taxon>Alveolata</taxon>
        <taxon>Ciliophora</taxon>
        <taxon>Postciliodesmatophora</taxon>
        <taxon>Heterotrichea</taxon>
        <taxon>Heterotrichida</taxon>
        <taxon>Stentoridae</taxon>
        <taxon>Stentor</taxon>
    </lineage>
</organism>
<evidence type="ECO:0008006" key="4">
    <source>
        <dbReference type="Google" id="ProtNLM"/>
    </source>
</evidence>
<name>A0A1R2CKV4_9CILI</name>
<dbReference type="EMBL" id="MPUH01000122">
    <property type="protein sequence ID" value="OMJ89595.1"/>
    <property type="molecule type" value="Genomic_DNA"/>
</dbReference>
<dbReference type="SUPFAM" id="SSF53474">
    <property type="entry name" value="alpha/beta-Hydrolases"/>
    <property type="match status" value="1"/>
</dbReference>
<dbReference type="GO" id="GO:0008474">
    <property type="term" value="F:palmitoyl-(protein) hydrolase activity"/>
    <property type="evidence" value="ECO:0007669"/>
    <property type="project" value="TreeGrafter"/>
</dbReference>
<dbReference type="Pfam" id="PF05677">
    <property type="entry name" value="DUF818"/>
    <property type="match status" value="1"/>
</dbReference>
<dbReference type="InterPro" id="IPR029058">
    <property type="entry name" value="AB_hydrolase_fold"/>
</dbReference>
<keyword evidence="1" id="KW-0812">Transmembrane</keyword>
<protein>
    <recommendedName>
        <fullName evidence="4">Serine aminopeptidase S33 domain-containing protein</fullName>
    </recommendedName>
</protein>
<reference evidence="2 3" key="1">
    <citation type="submission" date="2016-11" db="EMBL/GenBank/DDBJ databases">
        <title>The macronuclear genome of Stentor coeruleus: a giant cell with tiny introns.</title>
        <authorList>
            <person name="Slabodnick M."/>
            <person name="Ruby J.G."/>
            <person name="Reiff S.B."/>
            <person name="Swart E.C."/>
            <person name="Gosai S."/>
            <person name="Prabakaran S."/>
            <person name="Witkowska E."/>
            <person name="Larue G.E."/>
            <person name="Fisher S."/>
            <person name="Freeman R.M."/>
            <person name="Gunawardena J."/>
            <person name="Chu W."/>
            <person name="Stover N.A."/>
            <person name="Gregory B.D."/>
            <person name="Nowacki M."/>
            <person name="Derisi J."/>
            <person name="Roy S.W."/>
            <person name="Marshall W.F."/>
            <person name="Sood P."/>
        </authorList>
    </citation>
    <scope>NUCLEOTIDE SEQUENCE [LARGE SCALE GENOMIC DNA]</scope>
    <source>
        <strain evidence="2">WM001</strain>
    </source>
</reference>
<dbReference type="PANTHER" id="PTHR12277:SF81">
    <property type="entry name" value="PROTEIN ABHD13"/>
    <property type="match status" value="1"/>
</dbReference>
<evidence type="ECO:0000313" key="2">
    <source>
        <dbReference type="EMBL" id="OMJ89595.1"/>
    </source>
</evidence>